<feature type="region of interest" description="Disordered" evidence="1">
    <location>
        <begin position="14"/>
        <end position="34"/>
    </location>
</feature>
<evidence type="ECO:0000313" key="3">
    <source>
        <dbReference type="Proteomes" id="UP001470230"/>
    </source>
</evidence>
<protein>
    <recommendedName>
        <fullName evidence="4">RanBD1 domain-containing protein</fullName>
    </recommendedName>
</protein>
<accession>A0ABR2K235</accession>
<reference evidence="2 3" key="1">
    <citation type="submission" date="2024-04" db="EMBL/GenBank/DDBJ databases">
        <title>Tritrichomonas musculus Genome.</title>
        <authorList>
            <person name="Alves-Ferreira E."/>
            <person name="Grigg M."/>
            <person name="Lorenzi H."/>
            <person name="Galac M."/>
        </authorList>
    </citation>
    <scope>NUCLEOTIDE SEQUENCE [LARGE SCALE GENOMIC DNA]</scope>
    <source>
        <strain evidence="2 3">EAF2021</strain>
    </source>
</reference>
<dbReference type="Proteomes" id="UP001470230">
    <property type="component" value="Unassembled WGS sequence"/>
</dbReference>
<dbReference type="EMBL" id="JAPFFF010000008">
    <property type="protein sequence ID" value="KAK8885144.1"/>
    <property type="molecule type" value="Genomic_DNA"/>
</dbReference>
<evidence type="ECO:0000313" key="2">
    <source>
        <dbReference type="EMBL" id="KAK8885144.1"/>
    </source>
</evidence>
<dbReference type="Gene3D" id="2.30.29.30">
    <property type="entry name" value="Pleckstrin-homology domain (PH domain)/Phosphotyrosine-binding domain (PTB)"/>
    <property type="match status" value="1"/>
</dbReference>
<feature type="region of interest" description="Disordered" evidence="1">
    <location>
        <begin position="495"/>
        <end position="516"/>
    </location>
</feature>
<name>A0ABR2K235_9EUKA</name>
<comment type="caution">
    <text evidence="2">The sequence shown here is derived from an EMBL/GenBank/DDBJ whole genome shotgun (WGS) entry which is preliminary data.</text>
</comment>
<gene>
    <name evidence="2" type="ORF">M9Y10_044273</name>
</gene>
<sequence>MFLGGFAQNKRANTSSFFNTNSNKSKTDHSSGHKGGFLLNYVGNDSLSENSSSKPQVDLEKYKSLLDSQSSDDNNNDNDIKSNEIESKSSSDTSNSLLLTKSINKPKNDSKPEKLKSLDLLSNLPFQESNTSKTNSILPTNGNVPLFHQEISFSNSEPSQFNQPNLSFSQNPQEKQIEDLKKQMELQQKQIQFLLKQQQQQQQLNIFQPISTVPSNITPPLTNNIVNNIVPSLNNGIPNSIVPSLNNNLPSNISPVSNNTISNSIVPSFNNNSVPNNIILTKNSSNIPDILANDQKMQEPQSQRLVPNFSLNFSSNLIKTETKASASSKITTFDFSKGDAPSFSVKFNFGTGKQFISKTKPNKPFLMYNFNNFNFSKSKSDSVNKKGGNDYTDSFLLKQPHESNKSNSNEKNILQVQNIKLYILNSNNKRKKKFTCIGPGRISITVINDVRRIIVMHNYTDKCILNTRIFPNISPILKEKYIQIIGQNFVINNDYNDDDDNEDEDNENNEDNNINNVCDIKDSDDVKNENEKEGYLSIYRICFPTPEKAKEFYQCVSLIK</sequence>
<feature type="region of interest" description="Disordered" evidence="1">
    <location>
        <begin position="67"/>
        <end position="114"/>
    </location>
</feature>
<dbReference type="InterPro" id="IPR011993">
    <property type="entry name" value="PH-like_dom_sf"/>
</dbReference>
<feature type="compositionally biased region" description="Low complexity" evidence="1">
    <location>
        <begin position="14"/>
        <end position="24"/>
    </location>
</feature>
<organism evidence="2 3">
    <name type="scientific">Tritrichomonas musculus</name>
    <dbReference type="NCBI Taxonomy" id="1915356"/>
    <lineage>
        <taxon>Eukaryota</taxon>
        <taxon>Metamonada</taxon>
        <taxon>Parabasalia</taxon>
        <taxon>Tritrichomonadida</taxon>
        <taxon>Tritrichomonadidae</taxon>
        <taxon>Tritrichomonas</taxon>
    </lineage>
</organism>
<keyword evidence="3" id="KW-1185">Reference proteome</keyword>
<evidence type="ECO:0008006" key="4">
    <source>
        <dbReference type="Google" id="ProtNLM"/>
    </source>
</evidence>
<feature type="compositionally biased region" description="Low complexity" evidence="1">
    <location>
        <begin position="90"/>
        <end position="102"/>
    </location>
</feature>
<proteinExistence type="predicted"/>
<feature type="compositionally biased region" description="Acidic residues" evidence="1">
    <location>
        <begin position="495"/>
        <end position="510"/>
    </location>
</feature>
<feature type="compositionally biased region" description="Basic and acidic residues" evidence="1">
    <location>
        <begin position="78"/>
        <end position="89"/>
    </location>
</feature>
<evidence type="ECO:0000256" key="1">
    <source>
        <dbReference type="SAM" id="MobiDB-lite"/>
    </source>
</evidence>